<dbReference type="Pfam" id="PF09537">
    <property type="entry name" value="DUF2383"/>
    <property type="match status" value="1"/>
</dbReference>
<protein>
    <submittedName>
        <fullName evidence="2">DUF2383 domain-containing protein</fullName>
    </submittedName>
</protein>
<comment type="caution">
    <text evidence="2">The sequence shown here is derived from an EMBL/GenBank/DDBJ whole genome shotgun (WGS) entry which is preliminary data.</text>
</comment>
<sequence length="152" mass="17416">MKTLSDKDAELIHALIMINNDRIESYTQMITALNSEKDADLISLLEKLGQQSQQFKSQLAPFIDQASDNKGGSHTLRGKLYTKWTEQQIRMYNEGRESVLLACRKEEELVKSVYTEVLNNVEGIDEKIVEMIQSQLKIQRVAREALEDLLNT</sequence>
<organism evidence="2 3">
    <name type="scientific">Sphingobacterium bambusae</name>
    <dbReference type="NCBI Taxonomy" id="662858"/>
    <lineage>
        <taxon>Bacteria</taxon>
        <taxon>Pseudomonadati</taxon>
        <taxon>Bacteroidota</taxon>
        <taxon>Sphingobacteriia</taxon>
        <taxon>Sphingobacteriales</taxon>
        <taxon>Sphingobacteriaceae</taxon>
        <taxon>Sphingobacterium</taxon>
    </lineage>
</organism>
<name>A0ABW6BKK9_9SPHI</name>
<reference evidence="3" key="1">
    <citation type="journal article" date="2019" name="Int. J. Syst. Evol. Microbiol.">
        <title>The Global Catalogue of Microorganisms (GCM) 10K type strain sequencing project: providing services to taxonomists for standard genome sequencing and annotation.</title>
        <authorList>
            <consortium name="The Broad Institute Genomics Platform"/>
            <consortium name="The Broad Institute Genome Sequencing Center for Infectious Disease"/>
            <person name="Wu L."/>
            <person name="Ma J."/>
        </authorList>
    </citation>
    <scope>NUCLEOTIDE SEQUENCE [LARGE SCALE GENOMIC DNA]</scope>
    <source>
        <strain evidence="3">KCTC 22814</strain>
    </source>
</reference>
<keyword evidence="3" id="KW-1185">Reference proteome</keyword>
<dbReference type="InterPro" id="IPR012347">
    <property type="entry name" value="Ferritin-like"/>
</dbReference>
<dbReference type="InterPro" id="IPR019052">
    <property type="entry name" value="DUF2383"/>
</dbReference>
<dbReference type="Proteomes" id="UP001597525">
    <property type="component" value="Unassembled WGS sequence"/>
</dbReference>
<evidence type="ECO:0000313" key="3">
    <source>
        <dbReference type="Proteomes" id="UP001597525"/>
    </source>
</evidence>
<gene>
    <name evidence="2" type="ORF">ACFS7Y_19745</name>
</gene>
<dbReference type="EMBL" id="JBHUPB010000014">
    <property type="protein sequence ID" value="MFD2969638.1"/>
    <property type="molecule type" value="Genomic_DNA"/>
</dbReference>
<dbReference type="Gene3D" id="1.20.1260.10">
    <property type="match status" value="1"/>
</dbReference>
<dbReference type="RefSeq" id="WP_320185471.1">
    <property type="nucleotide sequence ID" value="NZ_CP138332.1"/>
</dbReference>
<proteinExistence type="predicted"/>
<evidence type="ECO:0000313" key="2">
    <source>
        <dbReference type="EMBL" id="MFD2969638.1"/>
    </source>
</evidence>
<evidence type="ECO:0000259" key="1">
    <source>
        <dbReference type="Pfam" id="PF09537"/>
    </source>
</evidence>
<feature type="domain" description="DUF2383" evidence="1">
    <location>
        <begin position="13"/>
        <end position="119"/>
    </location>
</feature>
<accession>A0ABW6BKK9</accession>